<dbReference type="Proteomes" id="UP000318053">
    <property type="component" value="Unassembled WGS sequence"/>
</dbReference>
<dbReference type="SUPFAM" id="SSF53335">
    <property type="entry name" value="S-adenosyl-L-methionine-dependent methyltransferases"/>
    <property type="match status" value="1"/>
</dbReference>
<dbReference type="CDD" id="cd02440">
    <property type="entry name" value="AdoMet_MTases"/>
    <property type="match status" value="1"/>
</dbReference>
<keyword evidence="1" id="KW-0830">Ubiquinone</keyword>
<keyword evidence="2" id="KW-1185">Reference proteome</keyword>
<organism evidence="1 2">
    <name type="scientific">Allorhodopirellula solitaria</name>
    <dbReference type="NCBI Taxonomy" id="2527987"/>
    <lineage>
        <taxon>Bacteria</taxon>
        <taxon>Pseudomonadati</taxon>
        <taxon>Planctomycetota</taxon>
        <taxon>Planctomycetia</taxon>
        <taxon>Pirellulales</taxon>
        <taxon>Pirellulaceae</taxon>
        <taxon>Allorhodopirellula</taxon>
    </lineage>
</organism>
<reference evidence="1 2" key="1">
    <citation type="submission" date="2019-02" db="EMBL/GenBank/DDBJ databases">
        <title>Deep-cultivation of Planctomycetes and their phenomic and genomic characterization uncovers novel biology.</title>
        <authorList>
            <person name="Wiegand S."/>
            <person name="Jogler M."/>
            <person name="Boedeker C."/>
            <person name="Pinto D."/>
            <person name="Vollmers J."/>
            <person name="Rivas-Marin E."/>
            <person name="Kohn T."/>
            <person name="Peeters S.H."/>
            <person name="Heuer A."/>
            <person name="Rast P."/>
            <person name="Oberbeckmann S."/>
            <person name="Bunk B."/>
            <person name="Jeske O."/>
            <person name="Meyerdierks A."/>
            <person name="Storesund J.E."/>
            <person name="Kallscheuer N."/>
            <person name="Luecker S."/>
            <person name="Lage O.M."/>
            <person name="Pohl T."/>
            <person name="Merkel B.J."/>
            <person name="Hornburger P."/>
            <person name="Mueller R.-W."/>
            <person name="Bruemmer F."/>
            <person name="Labrenz M."/>
            <person name="Spormann A.M."/>
            <person name="Op Den Camp H."/>
            <person name="Overmann J."/>
            <person name="Amann R."/>
            <person name="Jetten M.S.M."/>
            <person name="Mascher T."/>
            <person name="Medema M.H."/>
            <person name="Devos D.P."/>
            <person name="Kaster A.-K."/>
            <person name="Ovreas L."/>
            <person name="Rohde M."/>
            <person name="Galperin M.Y."/>
            <person name="Jogler C."/>
        </authorList>
    </citation>
    <scope>NUCLEOTIDE SEQUENCE [LARGE SCALE GENOMIC DNA]</scope>
    <source>
        <strain evidence="1 2">CA85</strain>
    </source>
</reference>
<dbReference type="Pfam" id="PF13489">
    <property type="entry name" value="Methyltransf_23"/>
    <property type="match status" value="1"/>
</dbReference>
<evidence type="ECO:0000313" key="2">
    <source>
        <dbReference type="Proteomes" id="UP000318053"/>
    </source>
</evidence>
<sequence>MAEVSEALDTAIEESNSLRPAFGDIGDYNTHMRYRYRRTIEDIARIGSHLRILEIGAFTGVVSATLSTLGHDVTAHDIPFVIEDPELTQFLSKFGVDRVALDLAETDFPIDASQFDLIVFNEVIEHLNFNAIPLLREFARLLRPGGQVYCATPNLACLKNRMYMLRGKGYLSPIGALEMQLLPGRSTSVGLHWREWTKSELVDLFGVSGFQVREHWYRRHVESTSGAIRRALVGGLYGIMPALMPGQVGVFTKV</sequence>
<dbReference type="EMBL" id="SJPK01000003">
    <property type="protein sequence ID" value="TWT72942.1"/>
    <property type="molecule type" value="Genomic_DNA"/>
</dbReference>
<comment type="caution">
    <text evidence="1">The sequence shown here is derived from an EMBL/GenBank/DDBJ whole genome shotgun (WGS) entry which is preliminary data.</text>
</comment>
<accession>A0A5C5YHJ2</accession>
<name>A0A5C5YHJ2_9BACT</name>
<keyword evidence="1" id="KW-0808">Transferase</keyword>
<dbReference type="GO" id="GO:0032259">
    <property type="term" value="P:methylation"/>
    <property type="evidence" value="ECO:0007669"/>
    <property type="project" value="UniProtKB-KW"/>
</dbReference>
<gene>
    <name evidence="1" type="ORF">CA85_14030</name>
</gene>
<keyword evidence="1" id="KW-0489">Methyltransferase</keyword>
<dbReference type="GO" id="GO:0008168">
    <property type="term" value="F:methyltransferase activity"/>
    <property type="evidence" value="ECO:0007669"/>
    <property type="project" value="UniProtKB-KW"/>
</dbReference>
<proteinExistence type="predicted"/>
<dbReference type="Gene3D" id="3.40.50.150">
    <property type="entry name" value="Vaccinia Virus protein VP39"/>
    <property type="match status" value="1"/>
</dbReference>
<dbReference type="OrthoDB" id="9804312at2"/>
<protein>
    <submittedName>
        <fullName evidence="1">Bifunctional 3-demethylubiquinone-9 3-methyltransferase/ 2-octaprenyl-6-hydroxy phenol methylase</fullName>
    </submittedName>
</protein>
<dbReference type="InterPro" id="IPR029063">
    <property type="entry name" value="SAM-dependent_MTases_sf"/>
</dbReference>
<dbReference type="AlphaFoldDB" id="A0A5C5YHJ2"/>
<dbReference type="RefSeq" id="WP_146390543.1">
    <property type="nucleotide sequence ID" value="NZ_SJPK01000003.1"/>
</dbReference>
<evidence type="ECO:0000313" key="1">
    <source>
        <dbReference type="EMBL" id="TWT72942.1"/>
    </source>
</evidence>